<protein>
    <submittedName>
        <fullName evidence="2">Uncharacterized protein</fullName>
    </submittedName>
</protein>
<organism evidence="2 3">
    <name type="scientific">Amphibalanus amphitrite</name>
    <name type="common">Striped barnacle</name>
    <name type="synonym">Balanus amphitrite</name>
    <dbReference type="NCBI Taxonomy" id="1232801"/>
    <lineage>
        <taxon>Eukaryota</taxon>
        <taxon>Metazoa</taxon>
        <taxon>Ecdysozoa</taxon>
        <taxon>Arthropoda</taxon>
        <taxon>Crustacea</taxon>
        <taxon>Multicrustacea</taxon>
        <taxon>Cirripedia</taxon>
        <taxon>Thoracica</taxon>
        <taxon>Thoracicalcarea</taxon>
        <taxon>Balanomorpha</taxon>
        <taxon>Balanoidea</taxon>
        <taxon>Balanidae</taxon>
        <taxon>Amphibalaninae</taxon>
        <taxon>Amphibalanus</taxon>
    </lineage>
</organism>
<feature type="region of interest" description="Disordered" evidence="1">
    <location>
        <begin position="162"/>
        <end position="229"/>
    </location>
</feature>
<reference evidence="2 3" key="1">
    <citation type="submission" date="2019-07" db="EMBL/GenBank/DDBJ databases">
        <title>Draft genome assembly of a fouling barnacle, Amphibalanus amphitrite (Darwin, 1854): The first reference genome for Thecostraca.</title>
        <authorList>
            <person name="Kim W."/>
        </authorList>
    </citation>
    <scope>NUCLEOTIDE SEQUENCE [LARGE SCALE GENOMIC DNA]</scope>
    <source>
        <strain evidence="2">SNU_AA5</strain>
        <tissue evidence="2">Soma without cirri and trophi</tissue>
    </source>
</reference>
<name>A0A6A4V5H0_AMPAM</name>
<keyword evidence="3" id="KW-1185">Reference proteome</keyword>
<proteinExistence type="predicted"/>
<gene>
    <name evidence="2" type="ORF">FJT64_013199</name>
</gene>
<evidence type="ECO:0000256" key="1">
    <source>
        <dbReference type="SAM" id="MobiDB-lite"/>
    </source>
</evidence>
<evidence type="ECO:0000313" key="2">
    <source>
        <dbReference type="EMBL" id="KAF0288419.1"/>
    </source>
</evidence>
<dbReference type="EMBL" id="VIIS01002113">
    <property type="protein sequence ID" value="KAF0288419.1"/>
    <property type="molecule type" value="Genomic_DNA"/>
</dbReference>
<accession>A0A6A4V5H0</accession>
<dbReference type="Proteomes" id="UP000440578">
    <property type="component" value="Unassembled WGS sequence"/>
</dbReference>
<comment type="caution">
    <text evidence="2">The sequence shown here is derived from an EMBL/GenBank/DDBJ whole genome shotgun (WGS) entry which is preliminary data.</text>
</comment>
<sequence>MVTVTRRAIATSTSKPGIGLDCASCRSCRLGTGSPVASVDARRPCRGHLRRRCHCRLRRRRPETHHHPGLPAVAAATAAGGQRGGRRADTGPDRWPAGTDCRPAGGQTASAAAGAARAGAYADGAGRAGYAERAHRAARTAGGATGGYSRGTSVGCRSHPADLSGHIPTSAGGGRRGLGRPSCSRRPAGSTQLGRPVARTAALRRTEDAARLQTGAAAGQRRRHRAGQR</sequence>
<feature type="compositionally biased region" description="Basic residues" evidence="1">
    <location>
        <begin position="220"/>
        <end position="229"/>
    </location>
</feature>
<dbReference type="AlphaFoldDB" id="A0A6A4V5H0"/>
<evidence type="ECO:0000313" key="3">
    <source>
        <dbReference type="Proteomes" id="UP000440578"/>
    </source>
</evidence>